<dbReference type="InterPro" id="IPR051541">
    <property type="entry name" value="PTS_SugarTrans_NitroReg"/>
</dbReference>
<evidence type="ECO:0000313" key="3">
    <source>
        <dbReference type="Proteomes" id="UP000051638"/>
    </source>
</evidence>
<feature type="domain" description="PTS EIIA type-2" evidence="1">
    <location>
        <begin position="2"/>
        <end position="148"/>
    </location>
</feature>
<comment type="caution">
    <text evidence="2">The sequence shown here is derived from an EMBL/GenBank/DDBJ whole genome shotgun (WGS) entry which is preliminary data.</text>
</comment>
<accession>A0A0R2D6W0</accession>
<dbReference type="AlphaFoldDB" id="A0A0R2D6W0"/>
<organism evidence="2 3">
    <name type="scientific">Loigolactobacillus rennini DSM 20253</name>
    <dbReference type="NCBI Taxonomy" id="1423796"/>
    <lineage>
        <taxon>Bacteria</taxon>
        <taxon>Bacillati</taxon>
        <taxon>Bacillota</taxon>
        <taxon>Bacilli</taxon>
        <taxon>Lactobacillales</taxon>
        <taxon>Lactobacillaceae</taxon>
        <taxon>Loigolactobacillus</taxon>
    </lineage>
</organism>
<dbReference type="GO" id="GO:0016740">
    <property type="term" value="F:transferase activity"/>
    <property type="evidence" value="ECO:0007669"/>
    <property type="project" value="UniProtKB-KW"/>
</dbReference>
<dbReference type="PROSITE" id="PS51094">
    <property type="entry name" value="PTS_EIIA_TYPE_2"/>
    <property type="match status" value="1"/>
</dbReference>
<dbReference type="RefSeq" id="WP_057874320.1">
    <property type="nucleotide sequence ID" value="NZ_AYYI01000058.1"/>
</dbReference>
<gene>
    <name evidence="2" type="ORF">FC24_GL001922</name>
</gene>
<evidence type="ECO:0000313" key="2">
    <source>
        <dbReference type="EMBL" id="KRM96251.1"/>
    </source>
</evidence>
<dbReference type="EMBL" id="AYYI01000058">
    <property type="protein sequence ID" value="KRM96251.1"/>
    <property type="molecule type" value="Genomic_DNA"/>
</dbReference>
<dbReference type="OrthoDB" id="95460at2"/>
<keyword evidence="2" id="KW-0808">Transferase</keyword>
<protein>
    <submittedName>
        <fullName evidence="2">Phosphoenolpyruvate-dependent sugar phosphotransferase system, EIIA 2 family protein</fullName>
    </submittedName>
</protein>
<dbReference type="GO" id="GO:0030295">
    <property type="term" value="F:protein kinase activator activity"/>
    <property type="evidence" value="ECO:0007669"/>
    <property type="project" value="TreeGrafter"/>
</dbReference>
<dbReference type="Pfam" id="PF00359">
    <property type="entry name" value="PTS_EIIA_2"/>
    <property type="match status" value="1"/>
</dbReference>
<dbReference type="PANTHER" id="PTHR47738:SF1">
    <property type="entry name" value="NITROGEN REGULATORY PROTEIN"/>
    <property type="match status" value="1"/>
</dbReference>
<dbReference type="SUPFAM" id="SSF55804">
    <property type="entry name" value="Phoshotransferase/anion transport protein"/>
    <property type="match status" value="1"/>
</dbReference>
<keyword evidence="2" id="KW-0670">Pyruvate</keyword>
<dbReference type="PATRIC" id="fig|1423796.3.peg.1950"/>
<dbReference type="CDD" id="cd00211">
    <property type="entry name" value="PTS_IIA_fru"/>
    <property type="match status" value="1"/>
</dbReference>
<proteinExistence type="predicted"/>
<keyword evidence="3" id="KW-1185">Reference proteome</keyword>
<dbReference type="InterPro" id="IPR016152">
    <property type="entry name" value="PTrfase/Anion_transptr"/>
</dbReference>
<dbReference type="Gene3D" id="3.40.930.10">
    <property type="entry name" value="Mannitol-specific EII, Chain A"/>
    <property type="match status" value="1"/>
</dbReference>
<dbReference type="STRING" id="1423796.FC24_GL001922"/>
<reference evidence="2 3" key="1">
    <citation type="journal article" date="2015" name="Genome Announc.">
        <title>Expanding the biotechnology potential of lactobacilli through comparative genomics of 213 strains and associated genera.</title>
        <authorList>
            <person name="Sun Z."/>
            <person name="Harris H.M."/>
            <person name="McCann A."/>
            <person name="Guo C."/>
            <person name="Argimon S."/>
            <person name="Zhang W."/>
            <person name="Yang X."/>
            <person name="Jeffery I.B."/>
            <person name="Cooney J.C."/>
            <person name="Kagawa T.F."/>
            <person name="Liu W."/>
            <person name="Song Y."/>
            <person name="Salvetti E."/>
            <person name="Wrobel A."/>
            <person name="Rasinkangas P."/>
            <person name="Parkhill J."/>
            <person name="Rea M.C."/>
            <person name="O'Sullivan O."/>
            <person name="Ritari J."/>
            <person name="Douillard F.P."/>
            <person name="Paul Ross R."/>
            <person name="Yang R."/>
            <person name="Briner A.E."/>
            <person name="Felis G.E."/>
            <person name="de Vos W.M."/>
            <person name="Barrangou R."/>
            <person name="Klaenhammer T.R."/>
            <person name="Caufield P.W."/>
            <person name="Cui Y."/>
            <person name="Zhang H."/>
            <person name="O'Toole P.W."/>
        </authorList>
    </citation>
    <scope>NUCLEOTIDE SEQUENCE [LARGE SCALE GENOMIC DNA]</scope>
    <source>
        <strain evidence="2 3">DSM 20253</strain>
    </source>
</reference>
<dbReference type="InterPro" id="IPR002178">
    <property type="entry name" value="PTS_EIIA_type-2_dom"/>
</dbReference>
<sequence>MKEFDLQNIFTDVTVTGNKNAALQKMAELFASKNQLDAKALLKGFEAREQESTTGFGSGVAIPHTKIAGLKQPLVGMTTFTQPINWESLDEQPVTIAIALLMPIADSSKAHLSVLAKFARKLMDEQFVADLQAARHQAQSLYQVVTAAIDFD</sequence>
<evidence type="ECO:0000259" key="1">
    <source>
        <dbReference type="PROSITE" id="PS51094"/>
    </source>
</evidence>
<name>A0A0R2D6W0_9LACO</name>
<dbReference type="PANTHER" id="PTHR47738">
    <property type="entry name" value="PTS SYSTEM FRUCTOSE-LIKE EIIA COMPONENT-RELATED"/>
    <property type="match status" value="1"/>
</dbReference>
<dbReference type="Proteomes" id="UP000051638">
    <property type="component" value="Unassembled WGS sequence"/>
</dbReference>